<evidence type="ECO:0000313" key="1">
    <source>
        <dbReference type="EMBL" id="KAL0280110.1"/>
    </source>
</evidence>
<organism evidence="1">
    <name type="scientific">Menopon gallinae</name>
    <name type="common">poultry shaft louse</name>
    <dbReference type="NCBI Taxonomy" id="328185"/>
    <lineage>
        <taxon>Eukaryota</taxon>
        <taxon>Metazoa</taxon>
        <taxon>Ecdysozoa</taxon>
        <taxon>Arthropoda</taxon>
        <taxon>Hexapoda</taxon>
        <taxon>Insecta</taxon>
        <taxon>Pterygota</taxon>
        <taxon>Neoptera</taxon>
        <taxon>Paraneoptera</taxon>
        <taxon>Psocodea</taxon>
        <taxon>Troctomorpha</taxon>
        <taxon>Phthiraptera</taxon>
        <taxon>Amblycera</taxon>
        <taxon>Menoponidae</taxon>
        <taxon>Menopon</taxon>
    </lineage>
</organism>
<dbReference type="AlphaFoldDB" id="A0AAW2ID90"/>
<accession>A0AAW2ID90</accession>
<comment type="caution">
    <text evidence="1">The sequence shown here is derived from an EMBL/GenBank/DDBJ whole genome shotgun (WGS) entry which is preliminary data.</text>
</comment>
<protein>
    <submittedName>
        <fullName evidence="1">Uncharacterized protein</fullName>
    </submittedName>
</protein>
<dbReference type="EMBL" id="JARGDH010000001">
    <property type="protein sequence ID" value="KAL0280110.1"/>
    <property type="molecule type" value="Genomic_DNA"/>
</dbReference>
<name>A0AAW2ID90_9NEOP</name>
<sequence>MSTMLQILRGEEHADEARQVGVREIAELSVFMVSAQNQVQVQPGEAHKETPQPGEDCLLLTSGGEKTFWM</sequence>
<reference evidence="1" key="1">
    <citation type="journal article" date="2024" name="Gigascience">
        <title>Chromosome-level genome of the poultry shaft louse Menopon gallinae provides insight into the host-switching and adaptive evolution of parasitic lice.</title>
        <authorList>
            <person name="Xu Y."/>
            <person name="Ma L."/>
            <person name="Liu S."/>
            <person name="Liang Y."/>
            <person name="Liu Q."/>
            <person name="He Z."/>
            <person name="Tian L."/>
            <person name="Duan Y."/>
            <person name="Cai W."/>
            <person name="Li H."/>
            <person name="Song F."/>
        </authorList>
    </citation>
    <scope>NUCLEOTIDE SEQUENCE</scope>
    <source>
        <strain evidence="1">Cailab_2023a</strain>
    </source>
</reference>
<gene>
    <name evidence="1" type="ORF">PYX00_001500</name>
</gene>
<proteinExistence type="predicted"/>